<organism evidence="4 5">
    <name type="scientific">Sanguibacter inulinus</name>
    <dbReference type="NCBI Taxonomy" id="60922"/>
    <lineage>
        <taxon>Bacteria</taxon>
        <taxon>Bacillati</taxon>
        <taxon>Actinomycetota</taxon>
        <taxon>Actinomycetes</taxon>
        <taxon>Micrococcales</taxon>
        <taxon>Sanguibacteraceae</taxon>
        <taxon>Sanguibacter</taxon>
    </lineage>
</organism>
<dbReference type="EMBL" id="JACBYE010000007">
    <property type="protein sequence ID" value="NYS92764.1"/>
    <property type="molecule type" value="Genomic_DNA"/>
</dbReference>
<sequence>MTYIVHGATGAQGTPVASLLSAAGHHVTAAVRTPSTYAGPGTAVAVDLSDTASLVEAYTGAEGVFVHLPIGSPDQQVAYARTIADAVDAARPGRVVLSTSGYTLDDPASAVSILAERLTASGVSSAVVQPRLYLENLLLPVVMGPVQQDGVLGYPVREDYAVSWSSHLDVADVVLRLLEDRAITGTVGVGALPGLLGSDLAEGFAEHLGRPVRFEAITPDAFEQLITPLFGPAASSVVDSYRWRATQPHELVDEETSAQRRLGITPRTVAQWLGDIGV</sequence>
<keyword evidence="5" id="KW-1185">Reference proteome</keyword>
<dbReference type="Pfam" id="PF05368">
    <property type="entry name" value="NmrA"/>
    <property type="match status" value="1"/>
</dbReference>
<dbReference type="PANTHER" id="PTHR42748:SF7">
    <property type="entry name" value="NMRA LIKE REDOX SENSOR 1-RELATED"/>
    <property type="match status" value="1"/>
</dbReference>
<evidence type="ECO:0000313" key="4">
    <source>
        <dbReference type="EMBL" id="NYS92764.1"/>
    </source>
</evidence>
<dbReference type="AlphaFoldDB" id="A0A853ESP2"/>
<dbReference type="Proteomes" id="UP000561011">
    <property type="component" value="Unassembled WGS sequence"/>
</dbReference>
<dbReference type="InterPro" id="IPR036291">
    <property type="entry name" value="NAD(P)-bd_dom_sf"/>
</dbReference>
<evidence type="ECO:0000256" key="2">
    <source>
        <dbReference type="ARBA" id="ARBA00022857"/>
    </source>
</evidence>
<accession>A0A853ESP2</accession>
<dbReference type="InterPro" id="IPR008030">
    <property type="entry name" value="NmrA-like"/>
</dbReference>
<reference evidence="4 5" key="1">
    <citation type="submission" date="2020-07" db="EMBL/GenBank/DDBJ databases">
        <title>MOT database genomes.</title>
        <authorList>
            <person name="Joseph S."/>
            <person name="Aduse-Opoku J."/>
            <person name="Hashim A."/>
            <person name="Wade W."/>
            <person name="Curtis M."/>
        </authorList>
    </citation>
    <scope>NUCLEOTIDE SEQUENCE [LARGE SCALE GENOMIC DNA]</scope>
    <source>
        <strain evidence="4 5">DSM 100099</strain>
    </source>
</reference>
<evidence type="ECO:0000259" key="3">
    <source>
        <dbReference type="Pfam" id="PF05368"/>
    </source>
</evidence>
<keyword evidence="2" id="KW-0521">NADP</keyword>
<comment type="caution">
    <text evidence="4">The sequence shown here is derived from an EMBL/GenBank/DDBJ whole genome shotgun (WGS) entry which is preliminary data.</text>
</comment>
<dbReference type="Gene3D" id="3.40.50.720">
    <property type="entry name" value="NAD(P)-binding Rossmann-like Domain"/>
    <property type="match status" value="1"/>
</dbReference>
<protein>
    <submittedName>
        <fullName evidence="4">NmrA family NAD(P)-binding protein</fullName>
    </submittedName>
</protein>
<feature type="domain" description="NmrA-like" evidence="3">
    <location>
        <begin position="4"/>
        <end position="248"/>
    </location>
</feature>
<comment type="similarity">
    <text evidence="1">Belongs to the NmrA-type oxidoreductase family.</text>
</comment>
<dbReference type="InterPro" id="IPR051164">
    <property type="entry name" value="NmrA-like_oxidored"/>
</dbReference>
<evidence type="ECO:0000256" key="1">
    <source>
        <dbReference type="ARBA" id="ARBA00006328"/>
    </source>
</evidence>
<name>A0A853ESP2_9MICO</name>
<dbReference type="SUPFAM" id="SSF51735">
    <property type="entry name" value="NAD(P)-binding Rossmann-fold domains"/>
    <property type="match status" value="1"/>
</dbReference>
<dbReference type="PANTHER" id="PTHR42748">
    <property type="entry name" value="NITROGEN METABOLITE REPRESSION PROTEIN NMRA FAMILY MEMBER"/>
    <property type="match status" value="1"/>
</dbReference>
<gene>
    <name evidence="4" type="ORF">HZZ10_04375</name>
</gene>
<proteinExistence type="inferred from homology"/>
<evidence type="ECO:0000313" key="5">
    <source>
        <dbReference type="Proteomes" id="UP000561011"/>
    </source>
</evidence>
<dbReference type="RefSeq" id="WP_179912560.1">
    <property type="nucleotide sequence ID" value="NZ_JACBYE010000007.1"/>
</dbReference>